<sequence>LNQHVRLEHSQTLSENCGVEICRQCGIIMGDKQTLAKHMLMHRKINKSMKRSRRRKSNAVDGKRHKCQYCEKKAKQFMCDFCGKSFSQKSSLIQHQRIHDSNSALTHKCTLCDATFSQAGNLRRHVSLLHPPDVTARTVFRCPHCTCVFNSVQPLQVHISKRHPDDALNTEQIPAERQPNFNNDSAFLKQKQKSRRRLVCCSVCGKAFGKSSDLIRHYRIHSGNRPFSCNRCGKSFSLKSSLKLHMNNHVREDNIDSYFTCARCPLCMKQLSSVSSLRRHMKLHSRALICSWCGQSFTSNKILERHHIICFNNTKSENSNHLIELLPQKQPVVQESTIIRPYKCSICTASFTSLRCLREHINRHTGIKPYVCRICHKSFYTRSK</sequence>
<keyword evidence="8" id="KW-0238">DNA-binding</keyword>
<evidence type="ECO:0000256" key="8">
    <source>
        <dbReference type="ARBA" id="ARBA00023125"/>
    </source>
</evidence>
<comment type="subcellular location">
    <subcellularLocation>
        <location evidence="1">Nucleus</location>
    </subcellularLocation>
</comment>
<feature type="domain" description="C2H2-type" evidence="12">
    <location>
        <begin position="199"/>
        <end position="226"/>
    </location>
</feature>
<evidence type="ECO:0000256" key="10">
    <source>
        <dbReference type="ARBA" id="ARBA00023242"/>
    </source>
</evidence>
<dbReference type="GO" id="GO:0022603">
    <property type="term" value="P:regulation of anatomical structure morphogenesis"/>
    <property type="evidence" value="ECO:0007669"/>
    <property type="project" value="UniProtKB-ARBA"/>
</dbReference>
<keyword evidence="3" id="KW-0479">Metal-binding</keyword>
<evidence type="ECO:0000256" key="9">
    <source>
        <dbReference type="ARBA" id="ARBA00023163"/>
    </source>
</evidence>
<name>A0A0N4U5U1_DRAME</name>
<dbReference type="Gene3D" id="3.30.160.60">
    <property type="entry name" value="Classic Zinc Finger"/>
    <property type="match status" value="7"/>
</dbReference>
<feature type="domain" description="C2H2-type" evidence="12">
    <location>
        <begin position="107"/>
        <end position="135"/>
    </location>
</feature>
<dbReference type="Pfam" id="PF13894">
    <property type="entry name" value="zf-C2H2_4"/>
    <property type="match status" value="1"/>
</dbReference>
<dbReference type="GO" id="GO:2000026">
    <property type="term" value="P:regulation of multicellular organismal development"/>
    <property type="evidence" value="ECO:0007669"/>
    <property type="project" value="UniProtKB-ARBA"/>
</dbReference>
<reference evidence="14" key="1">
    <citation type="submission" date="2016-04" db="UniProtKB">
        <authorList>
            <consortium name="WormBaseParasite"/>
        </authorList>
    </citation>
    <scope>IDENTIFICATION</scope>
</reference>
<dbReference type="PANTHER" id="PTHR47772:SF13">
    <property type="entry name" value="GASTRULA ZINC FINGER PROTEIN XLCGF49.1-LIKE-RELATED"/>
    <property type="match status" value="1"/>
</dbReference>
<keyword evidence="7" id="KW-0805">Transcription regulation</keyword>
<dbReference type="Proteomes" id="UP000038040">
    <property type="component" value="Unplaced"/>
</dbReference>
<dbReference type="PROSITE" id="PS00028">
    <property type="entry name" value="ZINC_FINGER_C2H2_1"/>
    <property type="match status" value="8"/>
</dbReference>
<dbReference type="InterPro" id="IPR013087">
    <property type="entry name" value="Znf_C2H2_type"/>
</dbReference>
<organism evidence="13 14">
    <name type="scientific">Dracunculus medinensis</name>
    <name type="common">Guinea worm</name>
    <dbReference type="NCBI Taxonomy" id="318479"/>
    <lineage>
        <taxon>Eukaryota</taxon>
        <taxon>Metazoa</taxon>
        <taxon>Ecdysozoa</taxon>
        <taxon>Nematoda</taxon>
        <taxon>Chromadorea</taxon>
        <taxon>Rhabditida</taxon>
        <taxon>Spirurina</taxon>
        <taxon>Dracunculoidea</taxon>
        <taxon>Dracunculidae</taxon>
        <taxon>Dracunculus</taxon>
    </lineage>
</organism>
<dbReference type="SMART" id="SM00355">
    <property type="entry name" value="ZnF_C2H2"/>
    <property type="match status" value="9"/>
</dbReference>
<feature type="domain" description="C2H2-type" evidence="12">
    <location>
        <begin position="77"/>
        <end position="104"/>
    </location>
</feature>
<dbReference type="Pfam" id="PF13912">
    <property type="entry name" value="zf-C2H2_6"/>
    <property type="match status" value="1"/>
</dbReference>
<dbReference type="FunFam" id="3.30.160.60:FF:000744">
    <property type="entry name" value="zinc finger E-box-binding homeobox 1"/>
    <property type="match status" value="1"/>
</dbReference>
<dbReference type="PANTHER" id="PTHR47772">
    <property type="entry name" value="ZINC FINGER PROTEIN 200"/>
    <property type="match status" value="1"/>
</dbReference>
<keyword evidence="9" id="KW-0804">Transcription</keyword>
<evidence type="ECO:0000256" key="3">
    <source>
        <dbReference type="ARBA" id="ARBA00022723"/>
    </source>
</evidence>
<feature type="domain" description="C2H2-type" evidence="12">
    <location>
        <begin position="259"/>
        <end position="285"/>
    </location>
</feature>
<feature type="domain" description="C2H2-type" evidence="12">
    <location>
        <begin position="342"/>
        <end position="369"/>
    </location>
</feature>
<evidence type="ECO:0000259" key="12">
    <source>
        <dbReference type="PROSITE" id="PS50157"/>
    </source>
</evidence>
<evidence type="ECO:0000256" key="5">
    <source>
        <dbReference type="ARBA" id="ARBA00022771"/>
    </source>
</evidence>
<dbReference type="GO" id="GO:0008270">
    <property type="term" value="F:zinc ion binding"/>
    <property type="evidence" value="ECO:0007669"/>
    <property type="project" value="UniProtKB-KW"/>
</dbReference>
<dbReference type="FunFam" id="3.30.160.60:FF:000012">
    <property type="entry name" value="RB-associated KRAB zinc finger protein-like"/>
    <property type="match status" value="1"/>
</dbReference>
<dbReference type="InterPro" id="IPR036236">
    <property type="entry name" value="Znf_C2H2_sf"/>
</dbReference>
<keyword evidence="4" id="KW-0677">Repeat</keyword>
<dbReference type="GO" id="GO:0003677">
    <property type="term" value="F:DNA binding"/>
    <property type="evidence" value="ECO:0007669"/>
    <property type="project" value="UniProtKB-KW"/>
</dbReference>
<dbReference type="GO" id="GO:0042802">
    <property type="term" value="F:identical protein binding"/>
    <property type="evidence" value="ECO:0007669"/>
    <property type="project" value="UniProtKB-ARBA"/>
</dbReference>
<evidence type="ECO:0000256" key="4">
    <source>
        <dbReference type="ARBA" id="ARBA00022737"/>
    </source>
</evidence>
<dbReference type="WBParaSite" id="DME_0000224101-mRNA-1">
    <property type="protein sequence ID" value="DME_0000224101-mRNA-1"/>
    <property type="gene ID" value="DME_0000224101"/>
</dbReference>
<keyword evidence="5 11" id="KW-0863">Zinc-finger</keyword>
<dbReference type="InterPro" id="IPR050636">
    <property type="entry name" value="C2H2-ZF_domain-containing"/>
</dbReference>
<comment type="similarity">
    <text evidence="2">Belongs to the krueppel C2H2-type zinc-finger protein family.</text>
</comment>
<keyword evidence="6" id="KW-0862">Zinc</keyword>
<evidence type="ECO:0000313" key="13">
    <source>
        <dbReference type="Proteomes" id="UP000038040"/>
    </source>
</evidence>
<dbReference type="PROSITE" id="PS50157">
    <property type="entry name" value="ZINC_FINGER_C2H2_2"/>
    <property type="match status" value="6"/>
</dbReference>
<dbReference type="Pfam" id="PF00096">
    <property type="entry name" value="zf-C2H2"/>
    <property type="match status" value="4"/>
</dbReference>
<feature type="domain" description="C2H2-type" evidence="12">
    <location>
        <begin position="227"/>
        <end position="254"/>
    </location>
</feature>
<keyword evidence="10" id="KW-0539">Nucleus</keyword>
<dbReference type="GO" id="GO:0010468">
    <property type="term" value="P:regulation of gene expression"/>
    <property type="evidence" value="ECO:0007669"/>
    <property type="project" value="UniProtKB-ARBA"/>
</dbReference>
<evidence type="ECO:0000256" key="2">
    <source>
        <dbReference type="ARBA" id="ARBA00006991"/>
    </source>
</evidence>
<accession>A0A0N4U5U1</accession>
<evidence type="ECO:0000256" key="7">
    <source>
        <dbReference type="ARBA" id="ARBA00023015"/>
    </source>
</evidence>
<proteinExistence type="inferred from homology"/>
<dbReference type="SUPFAM" id="SSF57667">
    <property type="entry name" value="beta-beta-alpha zinc fingers"/>
    <property type="match status" value="4"/>
</dbReference>
<evidence type="ECO:0000256" key="1">
    <source>
        <dbReference type="ARBA" id="ARBA00004123"/>
    </source>
</evidence>
<evidence type="ECO:0000313" key="14">
    <source>
        <dbReference type="WBParaSite" id="DME_0000224101-mRNA-1"/>
    </source>
</evidence>
<evidence type="ECO:0000256" key="6">
    <source>
        <dbReference type="ARBA" id="ARBA00022833"/>
    </source>
</evidence>
<dbReference type="FunFam" id="3.30.160.60:FF:000508">
    <property type="entry name" value="Myeloid zinc finger 1"/>
    <property type="match status" value="1"/>
</dbReference>
<protein>
    <submittedName>
        <fullName evidence="14">Zinc finger protein</fullName>
    </submittedName>
</protein>
<dbReference type="AlphaFoldDB" id="A0A0N4U5U1"/>
<dbReference type="GO" id="GO:0005634">
    <property type="term" value="C:nucleus"/>
    <property type="evidence" value="ECO:0007669"/>
    <property type="project" value="UniProtKB-SubCell"/>
</dbReference>
<evidence type="ECO:0000256" key="11">
    <source>
        <dbReference type="PROSITE-ProRule" id="PRU00042"/>
    </source>
</evidence>